<evidence type="ECO:0000256" key="3">
    <source>
        <dbReference type="ARBA" id="ARBA00023163"/>
    </source>
</evidence>
<dbReference type="GO" id="GO:0003677">
    <property type="term" value="F:DNA binding"/>
    <property type="evidence" value="ECO:0007669"/>
    <property type="project" value="UniProtKB-KW"/>
</dbReference>
<evidence type="ECO:0000313" key="6">
    <source>
        <dbReference type="Proteomes" id="UP000348942"/>
    </source>
</evidence>
<dbReference type="Gene3D" id="3.40.50.2300">
    <property type="match status" value="1"/>
</dbReference>
<protein>
    <submittedName>
        <fullName evidence="5">Helix-turn-helix transcriptional regulator</fullName>
    </submittedName>
</protein>
<dbReference type="PANTHER" id="PTHR45566:SF1">
    <property type="entry name" value="HTH-TYPE TRANSCRIPTIONAL REGULATOR YHJB-RELATED"/>
    <property type="match status" value="1"/>
</dbReference>
<dbReference type="CDD" id="cd06170">
    <property type="entry name" value="LuxR_C_like"/>
    <property type="match status" value="1"/>
</dbReference>
<dbReference type="Gene3D" id="1.10.10.10">
    <property type="entry name" value="Winged helix-like DNA-binding domain superfamily/Winged helix DNA-binding domain"/>
    <property type="match status" value="1"/>
</dbReference>
<gene>
    <name evidence="5" type="ORF">GFB47_12690</name>
</gene>
<dbReference type="FunFam" id="1.10.10.10:FF:000153">
    <property type="entry name" value="LuxR family transcriptional regulator"/>
    <property type="match status" value="1"/>
</dbReference>
<dbReference type="InterPro" id="IPR036388">
    <property type="entry name" value="WH-like_DNA-bd_sf"/>
</dbReference>
<dbReference type="GO" id="GO:0006355">
    <property type="term" value="P:regulation of DNA-templated transcription"/>
    <property type="evidence" value="ECO:0007669"/>
    <property type="project" value="InterPro"/>
</dbReference>
<dbReference type="PROSITE" id="PS50043">
    <property type="entry name" value="HTH_LUXR_2"/>
    <property type="match status" value="1"/>
</dbReference>
<dbReference type="InterPro" id="IPR016032">
    <property type="entry name" value="Sig_transdc_resp-reg_C-effctor"/>
</dbReference>
<keyword evidence="6" id="KW-1185">Reference proteome</keyword>
<sequence>MALNSLFLVANRSLQSSLLKESLETIIDKKINMMTFCEMEIAIEKSKKDMGYVILDLEYVTDEMIHKYIIALQKNNVQTKEILINTRDEIQLPFVLTFPNVVGIFFKEVKLDHISKGITSILSGKIWLNRDLSQKIIEYYRSKDLFSSKVFASLTGREEEILKLLLIGASNVQIAEQLFVSENTVKAHLYHVFKKIKVKNRLQALMWAKNYKFNGVA</sequence>
<dbReference type="RefSeq" id="WP_153448423.1">
    <property type="nucleotide sequence ID" value="NZ_CP045700.1"/>
</dbReference>
<dbReference type="InterPro" id="IPR000792">
    <property type="entry name" value="Tscrpt_reg_LuxR_C"/>
</dbReference>
<dbReference type="PRINTS" id="PR00038">
    <property type="entry name" value="HTHLUXR"/>
</dbReference>
<organism evidence="5 6">
    <name type="scientific">Vibrio algicola</name>
    <dbReference type="NCBI Taxonomy" id="2662262"/>
    <lineage>
        <taxon>Bacteria</taxon>
        <taxon>Pseudomonadati</taxon>
        <taxon>Pseudomonadota</taxon>
        <taxon>Gammaproteobacteria</taxon>
        <taxon>Vibrionales</taxon>
        <taxon>Vibrionaceae</taxon>
        <taxon>Vibrio</taxon>
    </lineage>
</organism>
<dbReference type="AlphaFoldDB" id="A0A5Q0TLD6"/>
<dbReference type="SMART" id="SM00421">
    <property type="entry name" value="HTH_LUXR"/>
    <property type="match status" value="1"/>
</dbReference>
<dbReference type="Pfam" id="PF00196">
    <property type="entry name" value="GerE"/>
    <property type="match status" value="1"/>
</dbReference>
<keyword evidence="2" id="KW-0238">DNA-binding</keyword>
<dbReference type="Pfam" id="PF21155">
    <property type="entry name" value="VpsT-like_REC"/>
    <property type="match status" value="1"/>
</dbReference>
<accession>A0A5Q0TLD6</accession>
<dbReference type="InterPro" id="IPR049151">
    <property type="entry name" value="CsgD-like_REC"/>
</dbReference>
<evidence type="ECO:0000313" key="5">
    <source>
        <dbReference type="EMBL" id="QGA66289.1"/>
    </source>
</evidence>
<evidence type="ECO:0000259" key="4">
    <source>
        <dbReference type="PROSITE" id="PS50043"/>
    </source>
</evidence>
<proteinExistence type="predicted"/>
<evidence type="ECO:0000256" key="2">
    <source>
        <dbReference type="ARBA" id="ARBA00023125"/>
    </source>
</evidence>
<dbReference type="InterPro" id="IPR051015">
    <property type="entry name" value="EvgA-like"/>
</dbReference>
<dbReference type="EMBL" id="CP045700">
    <property type="protein sequence ID" value="QGA66289.1"/>
    <property type="molecule type" value="Genomic_DNA"/>
</dbReference>
<dbReference type="Proteomes" id="UP000348942">
    <property type="component" value="Chromosome 2"/>
</dbReference>
<evidence type="ECO:0000256" key="1">
    <source>
        <dbReference type="ARBA" id="ARBA00023015"/>
    </source>
</evidence>
<dbReference type="SUPFAM" id="SSF46894">
    <property type="entry name" value="C-terminal effector domain of the bipartite response regulators"/>
    <property type="match status" value="1"/>
</dbReference>
<feature type="domain" description="HTH luxR-type" evidence="4">
    <location>
        <begin position="147"/>
        <end position="212"/>
    </location>
</feature>
<dbReference type="PROSITE" id="PS00622">
    <property type="entry name" value="HTH_LUXR_1"/>
    <property type="match status" value="1"/>
</dbReference>
<dbReference type="PANTHER" id="PTHR45566">
    <property type="entry name" value="HTH-TYPE TRANSCRIPTIONAL REGULATOR YHJB-RELATED"/>
    <property type="match status" value="1"/>
</dbReference>
<reference evidence="5 6" key="1">
    <citation type="submission" date="2019-10" db="EMBL/GenBank/DDBJ databases">
        <title>Vibrio sp. nov., isolated from Coralline algae surface.</title>
        <authorList>
            <person name="Geng Y."/>
            <person name="Zhang X."/>
        </authorList>
    </citation>
    <scope>NUCLEOTIDE SEQUENCE [LARGE SCALE GENOMIC DNA]</scope>
    <source>
        <strain evidence="5 6">SM1977</strain>
    </source>
</reference>
<keyword evidence="1" id="KW-0805">Transcription regulation</keyword>
<name>A0A5Q0TLD6_9VIBR</name>
<keyword evidence="3" id="KW-0804">Transcription</keyword>